<dbReference type="OrthoDB" id="7619756at2"/>
<organism evidence="3 4">
    <name type="scientific">Hyphomonas oceanitis SCH89</name>
    <dbReference type="NCBI Taxonomy" id="1280953"/>
    <lineage>
        <taxon>Bacteria</taxon>
        <taxon>Pseudomonadati</taxon>
        <taxon>Pseudomonadota</taxon>
        <taxon>Alphaproteobacteria</taxon>
        <taxon>Hyphomonadales</taxon>
        <taxon>Hyphomonadaceae</taxon>
        <taxon>Hyphomonas</taxon>
    </lineage>
</organism>
<keyword evidence="4" id="KW-1185">Reference proteome</keyword>
<feature type="domain" description="Phasin" evidence="2">
    <location>
        <begin position="45"/>
        <end position="141"/>
    </location>
</feature>
<dbReference type="eggNOG" id="COG5490">
    <property type="taxonomic scope" value="Bacteria"/>
</dbReference>
<dbReference type="AlphaFoldDB" id="A0A059G9B3"/>
<name>A0A059G9B3_9PROT</name>
<evidence type="ECO:0000313" key="3">
    <source>
        <dbReference type="EMBL" id="KDA03078.1"/>
    </source>
</evidence>
<dbReference type="STRING" id="1280953.HOC_06728"/>
<feature type="compositionally biased region" description="Low complexity" evidence="1">
    <location>
        <begin position="1"/>
        <end position="17"/>
    </location>
</feature>
<evidence type="ECO:0000259" key="2">
    <source>
        <dbReference type="Pfam" id="PF09361"/>
    </source>
</evidence>
<evidence type="ECO:0000256" key="1">
    <source>
        <dbReference type="SAM" id="MobiDB-lite"/>
    </source>
</evidence>
<reference evidence="3 4" key="1">
    <citation type="journal article" date="2014" name="Antonie Van Leeuwenhoek">
        <title>Hyphomonas beringensis sp. nov. and Hyphomonas chukchiensis sp. nov., isolated from surface seawater of the Bering Sea and Chukchi Sea.</title>
        <authorList>
            <person name="Li C."/>
            <person name="Lai Q."/>
            <person name="Li G."/>
            <person name="Dong C."/>
            <person name="Wang J."/>
            <person name="Liao Y."/>
            <person name="Shao Z."/>
        </authorList>
    </citation>
    <scope>NUCLEOTIDE SEQUENCE [LARGE SCALE GENOMIC DNA]</scope>
    <source>
        <strain evidence="3 4">SCH89</strain>
    </source>
</reference>
<evidence type="ECO:0000313" key="4">
    <source>
        <dbReference type="Proteomes" id="UP000024942"/>
    </source>
</evidence>
<protein>
    <submittedName>
        <fullName evidence="3">Phasin</fullName>
    </submittedName>
</protein>
<gene>
    <name evidence="3" type="ORF">HOC_06728</name>
</gene>
<accession>A0A059G9B3</accession>
<dbReference type="PATRIC" id="fig|1280953.3.peg.1362"/>
<proteinExistence type="predicted"/>
<sequence>MAKSPTSASKSKPAPKATKAEAHATEAATKMLDDGMEKVSDMASKFGTYAEDGMKKMAEHASASTEVMRTIGSRNMDFFTRTLEQSVEATQAMTGAKDPRKVVEIQTGFAKSMMSAYTSEMSAQAELCMLAWRDAAKPFTKVWATK</sequence>
<feature type="region of interest" description="Disordered" evidence="1">
    <location>
        <begin position="1"/>
        <end position="32"/>
    </location>
</feature>
<dbReference type="InterPro" id="IPR018968">
    <property type="entry name" value="Phasin"/>
</dbReference>
<comment type="caution">
    <text evidence="3">The sequence shown here is derived from an EMBL/GenBank/DDBJ whole genome shotgun (WGS) entry which is preliminary data.</text>
</comment>
<dbReference type="EMBL" id="ARYL01000008">
    <property type="protein sequence ID" value="KDA03078.1"/>
    <property type="molecule type" value="Genomic_DNA"/>
</dbReference>
<dbReference type="Proteomes" id="UP000024942">
    <property type="component" value="Unassembled WGS sequence"/>
</dbReference>
<dbReference type="Pfam" id="PF09361">
    <property type="entry name" value="Phasin_2"/>
    <property type="match status" value="1"/>
</dbReference>
<dbReference type="RefSeq" id="WP_035536967.1">
    <property type="nucleotide sequence ID" value="NZ_ARYL01000008.1"/>
</dbReference>